<reference evidence="1 2" key="1">
    <citation type="submission" date="2012-10" db="EMBL/GenBank/DDBJ databases">
        <title>Complete genome sequence of Moumouvirus goulette.</title>
        <authorList>
            <person name="Fournous G."/>
            <person name="Bougalmi M."/>
            <person name="Colson P."/>
        </authorList>
    </citation>
    <scope>NUCLEOTIDE SEQUENCE [LARGE SCALE GENOMIC DNA]</scope>
</reference>
<keyword evidence="2" id="KW-1185">Reference proteome</keyword>
<evidence type="ECO:0000313" key="1">
    <source>
        <dbReference type="EMBL" id="AGF85353.1"/>
    </source>
</evidence>
<organism evidence="1 2">
    <name type="scientific">Moumouvirus goulette</name>
    <dbReference type="NCBI Taxonomy" id="1247379"/>
    <lineage>
        <taxon>Viruses</taxon>
        <taxon>Varidnaviria</taxon>
        <taxon>Bamfordvirae</taxon>
        <taxon>Nucleocytoviricota</taxon>
        <taxon>Megaviricetes</taxon>
        <taxon>Imitervirales</taxon>
        <taxon>Mimiviridae</taxon>
        <taxon>Megamimivirinae</taxon>
        <taxon>Moumouvirus</taxon>
        <taxon>Moumouvirus goulettemassiliense</taxon>
    </lineage>
</organism>
<protein>
    <submittedName>
        <fullName evidence="1">Uncharacterized protein</fullName>
    </submittedName>
</protein>
<gene>
    <name evidence="1" type="ORF">glt_00544</name>
</gene>
<proteinExistence type="predicted"/>
<sequence length="86" mass="10247">MFLKFQLFIIDMSKLSEKEYVEFLINLYKQQDIFKCTNDYLQIINDAKKLEESFLKDVLSENMPVKIDDVIQYQNNLVNNIMNGSK</sequence>
<accession>M1PH36</accession>
<name>M1PH36_9VIRU</name>
<dbReference type="EMBL" id="KC008572">
    <property type="protein sequence ID" value="AGF85353.1"/>
    <property type="molecule type" value="Genomic_DNA"/>
</dbReference>
<dbReference type="Proteomes" id="UP000241071">
    <property type="component" value="Segment"/>
</dbReference>
<evidence type="ECO:0000313" key="2">
    <source>
        <dbReference type="Proteomes" id="UP000241071"/>
    </source>
</evidence>